<proteinExistence type="predicted"/>
<sequence>MQTMRERVNTTTLASPRIIKKYQDLAEHEREFFDKVFANNWNTKHIPSLPVMKKAKIDDTAIYVGKWNQNLPFANKKGTEEQNVLRRQGRPAYMKVIVDPLNMKVEFKIVDALGCFANAQFVKWENGHEFNEELAFQAALKAERTRDKPRGLVEHSGGCVFKVRTRLCSFAKPPSKGMIALEAGSPTKPTSGKRKKTMRKKIWSLVACTYRMHIRRTSLSVSRYVAEAVPS</sequence>
<comment type="caution">
    <text evidence="1">The sequence shown here is derived from an EMBL/GenBank/DDBJ whole genome shotgun (WGS) entry which is preliminary data.</text>
</comment>
<dbReference type="EMBL" id="JAUEDM010000007">
    <property type="protein sequence ID" value="KAK3313443.1"/>
    <property type="molecule type" value="Genomic_DNA"/>
</dbReference>
<organism evidence="1 2">
    <name type="scientific">Apodospora peruviana</name>
    <dbReference type="NCBI Taxonomy" id="516989"/>
    <lineage>
        <taxon>Eukaryota</taxon>
        <taxon>Fungi</taxon>
        <taxon>Dikarya</taxon>
        <taxon>Ascomycota</taxon>
        <taxon>Pezizomycotina</taxon>
        <taxon>Sordariomycetes</taxon>
        <taxon>Sordariomycetidae</taxon>
        <taxon>Sordariales</taxon>
        <taxon>Lasiosphaeriaceae</taxon>
        <taxon>Apodospora</taxon>
    </lineage>
</organism>
<protein>
    <submittedName>
        <fullName evidence="1">Uncharacterized protein</fullName>
    </submittedName>
</protein>
<dbReference type="AlphaFoldDB" id="A0AAE0LZI8"/>
<dbReference type="Proteomes" id="UP001283341">
    <property type="component" value="Unassembled WGS sequence"/>
</dbReference>
<reference evidence="1" key="1">
    <citation type="journal article" date="2023" name="Mol. Phylogenet. Evol.">
        <title>Genome-scale phylogeny and comparative genomics of the fungal order Sordariales.</title>
        <authorList>
            <person name="Hensen N."/>
            <person name="Bonometti L."/>
            <person name="Westerberg I."/>
            <person name="Brannstrom I.O."/>
            <person name="Guillou S."/>
            <person name="Cros-Aarteil S."/>
            <person name="Calhoun S."/>
            <person name="Haridas S."/>
            <person name="Kuo A."/>
            <person name="Mondo S."/>
            <person name="Pangilinan J."/>
            <person name="Riley R."/>
            <person name="LaButti K."/>
            <person name="Andreopoulos B."/>
            <person name="Lipzen A."/>
            <person name="Chen C."/>
            <person name="Yan M."/>
            <person name="Daum C."/>
            <person name="Ng V."/>
            <person name="Clum A."/>
            <person name="Steindorff A."/>
            <person name="Ohm R.A."/>
            <person name="Martin F."/>
            <person name="Silar P."/>
            <person name="Natvig D.O."/>
            <person name="Lalanne C."/>
            <person name="Gautier V."/>
            <person name="Ament-Velasquez S.L."/>
            <person name="Kruys A."/>
            <person name="Hutchinson M.I."/>
            <person name="Powell A.J."/>
            <person name="Barry K."/>
            <person name="Miller A.N."/>
            <person name="Grigoriev I.V."/>
            <person name="Debuchy R."/>
            <person name="Gladieux P."/>
            <person name="Hiltunen Thoren M."/>
            <person name="Johannesson H."/>
        </authorList>
    </citation>
    <scope>NUCLEOTIDE SEQUENCE</scope>
    <source>
        <strain evidence="1">CBS 118394</strain>
    </source>
</reference>
<name>A0AAE0LZI8_9PEZI</name>
<accession>A0AAE0LZI8</accession>
<evidence type="ECO:0000313" key="2">
    <source>
        <dbReference type="Proteomes" id="UP001283341"/>
    </source>
</evidence>
<keyword evidence="2" id="KW-1185">Reference proteome</keyword>
<gene>
    <name evidence="1" type="ORF">B0H66DRAFT_606706</name>
</gene>
<evidence type="ECO:0000313" key="1">
    <source>
        <dbReference type="EMBL" id="KAK3313443.1"/>
    </source>
</evidence>
<reference evidence="1" key="2">
    <citation type="submission" date="2023-06" db="EMBL/GenBank/DDBJ databases">
        <authorList>
            <consortium name="Lawrence Berkeley National Laboratory"/>
            <person name="Haridas S."/>
            <person name="Hensen N."/>
            <person name="Bonometti L."/>
            <person name="Westerberg I."/>
            <person name="Brannstrom I.O."/>
            <person name="Guillou S."/>
            <person name="Cros-Aarteil S."/>
            <person name="Calhoun S."/>
            <person name="Kuo A."/>
            <person name="Mondo S."/>
            <person name="Pangilinan J."/>
            <person name="Riley R."/>
            <person name="Labutti K."/>
            <person name="Andreopoulos B."/>
            <person name="Lipzen A."/>
            <person name="Chen C."/>
            <person name="Yanf M."/>
            <person name="Daum C."/>
            <person name="Ng V."/>
            <person name="Clum A."/>
            <person name="Steindorff A."/>
            <person name="Ohm R."/>
            <person name="Martin F."/>
            <person name="Silar P."/>
            <person name="Natvig D."/>
            <person name="Lalanne C."/>
            <person name="Gautier V."/>
            <person name="Ament-Velasquez S.L."/>
            <person name="Kruys A."/>
            <person name="Hutchinson M.I."/>
            <person name="Powell A.J."/>
            <person name="Barry K."/>
            <person name="Miller A.N."/>
            <person name="Grigoriev I.V."/>
            <person name="Debuchy R."/>
            <person name="Gladieux P."/>
            <person name="Thoren M.H."/>
            <person name="Johannesson H."/>
        </authorList>
    </citation>
    <scope>NUCLEOTIDE SEQUENCE</scope>
    <source>
        <strain evidence="1">CBS 118394</strain>
    </source>
</reference>